<gene>
    <name evidence="6" type="ORF">FYJ58_02940</name>
</gene>
<keyword evidence="7" id="KW-1185">Reference proteome</keyword>
<organism evidence="6 7">
    <name type="scientific">Velocimicrobium porci</name>
    <dbReference type="NCBI Taxonomy" id="2606634"/>
    <lineage>
        <taxon>Bacteria</taxon>
        <taxon>Bacillati</taxon>
        <taxon>Bacillota</taxon>
        <taxon>Clostridia</taxon>
        <taxon>Lachnospirales</taxon>
        <taxon>Lachnospiraceae</taxon>
        <taxon>Velocimicrobium</taxon>
    </lineage>
</organism>
<sequence length="115" mass="13139">MKLILFGEWDNSFQILLLLMVFDYVSGVLTALYKKEFRSNIGYKGIIKKVGMLLCIAVSSQIDSLRLYDGDICTRSVILLFFSINEILSIFENLNKIGVTIPNSILEEIKKKLQK</sequence>
<evidence type="ECO:0000256" key="2">
    <source>
        <dbReference type="ARBA" id="ARBA00022692"/>
    </source>
</evidence>
<evidence type="ECO:0000256" key="3">
    <source>
        <dbReference type="ARBA" id="ARBA00022989"/>
    </source>
</evidence>
<protein>
    <submittedName>
        <fullName evidence="6">Phage holin family protein</fullName>
    </submittedName>
</protein>
<dbReference type="RefSeq" id="WP_154516999.1">
    <property type="nucleotide sequence ID" value="NZ_VUMT01000003.1"/>
</dbReference>
<proteinExistence type="predicted"/>
<keyword evidence="4 5" id="KW-0472">Membrane</keyword>
<comment type="caution">
    <text evidence="6">The sequence shown here is derived from an EMBL/GenBank/DDBJ whole genome shotgun (WGS) entry which is preliminary data.</text>
</comment>
<dbReference type="InterPro" id="IPR006480">
    <property type="entry name" value="Phage_holin_4_1"/>
</dbReference>
<evidence type="ECO:0000313" key="7">
    <source>
        <dbReference type="Proteomes" id="UP000482209"/>
    </source>
</evidence>
<dbReference type="Pfam" id="PF05105">
    <property type="entry name" value="Phage_holin_4_1"/>
    <property type="match status" value="1"/>
</dbReference>
<dbReference type="GO" id="GO:0016020">
    <property type="term" value="C:membrane"/>
    <property type="evidence" value="ECO:0007669"/>
    <property type="project" value="UniProtKB-SubCell"/>
</dbReference>
<feature type="transmembrane region" description="Helical" evidence="5">
    <location>
        <begin position="12"/>
        <end position="33"/>
    </location>
</feature>
<evidence type="ECO:0000313" key="6">
    <source>
        <dbReference type="EMBL" id="MSS62833.1"/>
    </source>
</evidence>
<comment type="subcellular location">
    <subcellularLocation>
        <location evidence="1">Membrane</location>
        <topology evidence="1">Multi-pass membrane protein</topology>
    </subcellularLocation>
</comment>
<dbReference type="EMBL" id="VUMT01000003">
    <property type="protein sequence ID" value="MSS62833.1"/>
    <property type="molecule type" value="Genomic_DNA"/>
</dbReference>
<evidence type="ECO:0000256" key="5">
    <source>
        <dbReference type="SAM" id="Phobius"/>
    </source>
</evidence>
<dbReference type="Proteomes" id="UP000482209">
    <property type="component" value="Unassembled WGS sequence"/>
</dbReference>
<name>A0A6L5XXZ9_9FIRM</name>
<evidence type="ECO:0000256" key="4">
    <source>
        <dbReference type="ARBA" id="ARBA00023136"/>
    </source>
</evidence>
<dbReference type="AlphaFoldDB" id="A0A6L5XXZ9"/>
<accession>A0A6L5XXZ9</accession>
<keyword evidence="2 5" id="KW-0812">Transmembrane</keyword>
<evidence type="ECO:0000256" key="1">
    <source>
        <dbReference type="ARBA" id="ARBA00004141"/>
    </source>
</evidence>
<keyword evidence="3 5" id="KW-1133">Transmembrane helix</keyword>
<reference evidence="6 7" key="1">
    <citation type="submission" date="2019-08" db="EMBL/GenBank/DDBJ databases">
        <title>In-depth cultivation of the pig gut microbiome towards novel bacterial diversity and tailored functional studies.</title>
        <authorList>
            <person name="Wylensek D."/>
            <person name="Hitch T.C.A."/>
            <person name="Clavel T."/>
        </authorList>
    </citation>
    <scope>NUCLEOTIDE SEQUENCE [LARGE SCALE GENOMIC DNA]</scope>
    <source>
        <strain evidence="6 7">WCA-693-APC-MOT-I</strain>
    </source>
</reference>
<dbReference type="NCBIfam" id="TIGR01593">
    <property type="entry name" value="holin_tox_secr"/>
    <property type="match status" value="1"/>
</dbReference>